<evidence type="ECO:0000259" key="4">
    <source>
        <dbReference type="Pfam" id="PF00248"/>
    </source>
</evidence>
<dbReference type="InterPro" id="IPR005399">
    <property type="entry name" value="K_chnl_volt-dep_bsu_KCNAB-rel"/>
</dbReference>
<dbReference type="Proteomes" id="UP000054564">
    <property type="component" value="Unassembled WGS sequence"/>
</dbReference>
<name>A0A0L0VLX7_9BASI</name>
<evidence type="ECO:0000256" key="1">
    <source>
        <dbReference type="ARBA" id="ARBA00006515"/>
    </source>
</evidence>
<keyword evidence="3" id="KW-0560">Oxidoreductase</keyword>
<dbReference type="PANTHER" id="PTHR43150">
    <property type="entry name" value="HYPERKINETIC, ISOFORM M"/>
    <property type="match status" value="1"/>
</dbReference>
<dbReference type="SUPFAM" id="SSF51430">
    <property type="entry name" value="NAD(P)-linked oxidoreductase"/>
    <property type="match status" value="1"/>
</dbReference>
<protein>
    <recommendedName>
        <fullName evidence="4">NADP-dependent oxidoreductase domain-containing protein</fullName>
    </recommendedName>
</protein>
<dbReference type="EMBL" id="AJIL01000038">
    <property type="protein sequence ID" value="KNF00227.1"/>
    <property type="molecule type" value="Genomic_DNA"/>
</dbReference>
<dbReference type="InterPro" id="IPR023210">
    <property type="entry name" value="NADP_OxRdtase_dom"/>
</dbReference>
<accession>A0A0L0VLX7</accession>
<organism evidence="5 6">
    <name type="scientific">Puccinia striiformis f. sp. tritici PST-78</name>
    <dbReference type="NCBI Taxonomy" id="1165861"/>
    <lineage>
        <taxon>Eukaryota</taxon>
        <taxon>Fungi</taxon>
        <taxon>Dikarya</taxon>
        <taxon>Basidiomycota</taxon>
        <taxon>Pucciniomycotina</taxon>
        <taxon>Pucciniomycetes</taxon>
        <taxon>Pucciniales</taxon>
        <taxon>Pucciniaceae</taxon>
        <taxon>Puccinia</taxon>
    </lineage>
</organism>
<evidence type="ECO:0000256" key="3">
    <source>
        <dbReference type="ARBA" id="ARBA00023002"/>
    </source>
</evidence>
<dbReference type="STRING" id="1165861.A0A0L0VLX7"/>
<dbReference type="PANTHER" id="PTHR43150:SF2">
    <property type="entry name" value="HYPERKINETIC, ISOFORM M"/>
    <property type="match status" value="1"/>
</dbReference>
<dbReference type="InterPro" id="IPR036812">
    <property type="entry name" value="NAD(P)_OxRdtase_dom_sf"/>
</dbReference>
<evidence type="ECO:0000313" key="6">
    <source>
        <dbReference type="Proteomes" id="UP000054564"/>
    </source>
</evidence>
<gene>
    <name evidence="5" type="ORF">PSTG_06402</name>
</gene>
<reference evidence="6" key="1">
    <citation type="submission" date="2014-03" db="EMBL/GenBank/DDBJ databases">
        <title>The Genome Sequence of Puccinia striiformis f. sp. tritici PST-78.</title>
        <authorList>
            <consortium name="The Broad Institute Genome Sequencing Platform"/>
            <person name="Cuomo C."/>
            <person name="Hulbert S."/>
            <person name="Chen X."/>
            <person name="Walker B."/>
            <person name="Young S.K."/>
            <person name="Zeng Q."/>
            <person name="Gargeya S."/>
            <person name="Fitzgerald M."/>
            <person name="Haas B."/>
            <person name="Abouelleil A."/>
            <person name="Alvarado L."/>
            <person name="Arachchi H.M."/>
            <person name="Berlin A.M."/>
            <person name="Chapman S.B."/>
            <person name="Goldberg J."/>
            <person name="Griggs A."/>
            <person name="Gujja S."/>
            <person name="Hansen M."/>
            <person name="Howarth C."/>
            <person name="Imamovic A."/>
            <person name="Larimer J."/>
            <person name="McCowan C."/>
            <person name="Montmayeur A."/>
            <person name="Murphy C."/>
            <person name="Neiman D."/>
            <person name="Pearson M."/>
            <person name="Priest M."/>
            <person name="Roberts A."/>
            <person name="Saif S."/>
            <person name="Shea T."/>
            <person name="Sisk P."/>
            <person name="Sykes S."/>
            <person name="Wortman J."/>
            <person name="Nusbaum C."/>
            <person name="Birren B."/>
        </authorList>
    </citation>
    <scope>NUCLEOTIDE SEQUENCE [LARGE SCALE GENOMIC DNA]</scope>
    <source>
        <strain evidence="6">race PST-78</strain>
    </source>
</reference>
<comment type="caution">
    <text evidence="5">The sequence shown here is derived from an EMBL/GenBank/DDBJ whole genome shotgun (WGS) entry which is preliminary data.</text>
</comment>
<dbReference type="Gene3D" id="3.20.20.100">
    <property type="entry name" value="NADP-dependent oxidoreductase domain"/>
    <property type="match status" value="1"/>
</dbReference>
<feature type="domain" description="NADP-dependent oxidoreductase" evidence="4">
    <location>
        <begin position="76"/>
        <end position="370"/>
    </location>
</feature>
<dbReference type="Pfam" id="PF00248">
    <property type="entry name" value="Aldo_ket_red"/>
    <property type="match status" value="1"/>
</dbReference>
<dbReference type="AlphaFoldDB" id="A0A0L0VLX7"/>
<comment type="similarity">
    <text evidence="1">Belongs to the shaker potassium channel beta subunit family.</text>
</comment>
<proteinExistence type="inferred from homology"/>
<evidence type="ECO:0000256" key="2">
    <source>
        <dbReference type="ARBA" id="ARBA00022857"/>
    </source>
</evidence>
<sequence>MIRARNVVTEAATSPQVVGEGLLEGLDHGYNSGTIISPPRYNMKDMKFKNLGRWGLRVPIFSYGGSLSVGSVANGAAVKELMPVAWDHGCNYFDNAEGYANGNSEIEMGKAFKELGWKRSEYMVATKVFFGTGDSKEPNARGLSRKHIIEGVTDSLKRLQLRYVDVVHAHRPDPTVPIEETVRAFDFLINQGLAHYWGTSEWSAQQIQEAITVARTCNLNPPVLEQPQYSLLNRERFEVEYNPIFKNLGHGSTIWSPLKDGILTGKYNDGIPAGSRMDVNKEYLKTSVNRLLGQEGQEEIKKVKKLTQLAKEKLNCSVAQLALAWAASNPHVSTVILGATKPEQLRENFGALKVIDKLTPEIMEEIESIVANKPIHPKKRGILQTLMNFIWMKWIKKIISIMH</sequence>
<keyword evidence="2" id="KW-0521">NADP</keyword>
<keyword evidence="6" id="KW-1185">Reference proteome</keyword>
<evidence type="ECO:0000313" key="5">
    <source>
        <dbReference type="EMBL" id="KNF00227.1"/>
    </source>
</evidence>
<dbReference type="PRINTS" id="PR01577">
    <property type="entry name" value="KCNABCHANNEL"/>
</dbReference>
<dbReference type="GO" id="GO:0016491">
    <property type="term" value="F:oxidoreductase activity"/>
    <property type="evidence" value="ECO:0007669"/>
    <property type="project" value="UniProtKB-KW"/>
</dbReference>